<dbReference type="GeneID" id="112416013"/>
<sequence length="146" mass="16453">MTSTGQDSTTTRQRRSRHNPHPPAHDSSVTSKRGVKKGAVLRSSPNLAEVKKKGRMKKLSQAAEQDLVVGLQGLDLNREARTLSGTGLVFDEQLNEFHCLWDDSFPEGPERLHAIKEHLIQEGLLDRCVSFQARFAEKEELMLVHR</sequence>
<evidence type="ECO:0000313" key="3">
    <source>
        <dbReference type="RefSeq" id="XP_024625048.1"/>
    </source>
</evidence>
<dbReference type="SUPFAM" id="SSF52768">
    <property type="entry name" value="Arginase/deacetylase"/>
    <property type="match status" value="1"/>
</dbReference>
<dbReference type="InterPro" id="IPR037138">
    <property type="entry name" value="His_deacetylse_dom_sf"/>
</dbReference>
<evidence type="ECO:0000256" key="1">
    <source>
        <dbReference type="SAM" id="MobiDB-lite"/>
    </source>
</evidence>
<feature type="compositionally biased region" description="Low complexity" evidence="1">
    <location>
        <begin position="1"/>
        <end position="11"/>
    </location>
</feature>
<keyword evidence="2" id="KW-1185">Reference proteome</keyword>
<name>A0A341DD82_NEOAA</name>
<dbReference type="Gene3D" id="3.40.800.20">
    <property type="entry name" value="Histone deacetylase domain"/>
    <property type="match status" value="1"/>
</dbReference>
<organism evidence="2 3">
    <name type="scientific">Neophocaena asiaeorientalis asiaeorientalis</name>
    <name type="common">Yangtze finless porpoise</name>
    <name type="synonym">Neophocaena phocaenoides subsp. asiaeorientalis</name>
    <dbReference type="NCBI Taxonomy" id="1706337"/>
    <lineage>
        <taxon>Eukaryota</taxon>
        <taxon>Metazoa</taxon>
        <taxon>Chordata</taxon>
        <taxon>Craniata</taxon>
        <taxon>Vertebrata</taxon>
        <taxon>Euteleostomi</taxon>
        <taxon>Mammalia</taxon>
        <taxon>Eutheria</taxon>
        <taxon>Laurasiatheria</taxon>
        <taxon>Artiodactyla</taxon>
        <taxon>Whippomorpha</taxon>
        <taxon>Cetacea</taxon>
        <taxon>Odontoceti</taxon>
        <taxon>Phocoenidae</taxon>
        <taxon>Neophocaena</taxon>
    </lineage>
</organism>
<reference evidence="3" key="1">
    <citation type="submission" date="2025-08" db="UniProtKB">
        <authorList>
            <consortium name="RefSeq"/>
        </authorList>
    </citation>
    <scope>IDENTIFICATION</scope>
    <source>
        <tissue evidence="3">Meat</tissue>
    </source>
</reference>
<dbReference type="Proteomes" id="UP000252040">
    <property type="component" value="Unplaced"/>
</dbReference>
<dbReference type="AlphaFoldDB" id="A0A341DD82"/>
<proteinExistence type="predicted"/>
<protein>
    <submittedName>
        <fullName evidence="3">Histone deacetylase 6 isoform X8</fullName>
    </submittedName>
</protein>
<dbReference type="RefSeq" id="XP_024625048.1">
    <property type="nucleotide sequence ID" value="XM_024769280.1"/>
</dbReference>
<dbReference type="CTD" id="10013"/>
<gene>
    <name evidence="3" type="primary">HDAC6</name>
</gene>
<evidence type="ECO:0000313" key="2">
    <source>
        <dbReference type="Proteomes" id="UP000252040"/>
    </source>
</evidence>
<feature type="region of interest" description="Disordered" evidence="1">
    <location>
        <begin position="1"/>
        <end position="56"/>
    </location>
</feature>
<accession>A0A341DD82</accession>
<dbReference type="InterPro" id="IPR023696">
    <property type="entry name" value="Ureohydrolase_dom_sf"/>
</dbReference>